<feature type="region of interest" description="Disordered" evidence="1">
    <location>
        <begin position="1"/>
        <end position="41"/>
    </location>
</feature>
<comment type="caution">
    <text evidence="2">The sequence shown here is derived from an EMBL/GenBank/DDBJ whole genome shotgun (WGS) entry which is preliminary data.</text>
</comment>
<dbReference type="Proteomes" id="UP000813461">
    <property type="component" value="Unassembled WGS sequence"/>
</dbReference>
<name>A0A8K0QWQ6_9PLEO</name>
<feature type="compositionally biased region" description="Polar residues" evidence="1">
    <location>
        <begin position="132"/>
        <end position="143"/>
    </location>
</feature>
<proteinExistence type="predicted"/>
<evidence type="ECO:0000313" key="2">
    <source>
        <dbReference type="EMBL" id="KAH7074184.1"/>
    </source>
</evidence>
<feature type="region of interest" description="Disordered" evidence="1">
    <location>
        <begin position="130"/>
        <end position="169"/>
    </location>
</feature>
<keyword evidence="3" id="KW-1185">Reference proteome</keyword>
<feature type="compositionally biased region" description="Low complexity" evidence="1">
    <location>
        <begin position="18"/>
        <end position="33"/>
    </location>
</feature>
<accession>A0A8K0QWQ6</accession>
<reference evidence="2" key="1">
    <citation type="journal article" date="2021" name="Nat. Commun.">
        <title>Genetic determinants of endophytism in the Arabidopsis root mycobiome.</title>
        <authorList>
            <person name="Mesny F."/>
            <person name="Miyauchi S."/>
            <person name="Thiergart T."/>
            <person name="Pickel B."/>
            <person name="Atanasova L."/>
            <person name="Karlsson M."/>
            <person name="Huettel B."/>
            <person name="Barry K.W."/>
            <person name="Haridas S."/>
            <person name="Chen C."/>
            <person name="Bauer D."/>
            <person name="Andreopoulos W."/>
            <person name="Pangilinan J."/>
            <person name="LaButti K."/>
            <person name="Riley R."/>
            <person name="Lipzen A."/>
            <person name="Clum A."/>
            <person name="Drula E."/>
            <person name="Henrissat B."/>
            <person name="Kohler A."/>
            <person name="Grigoriev I.V."/>
            <person name="Martin F.M."/>
            <person name="Hacquard S."/>
        </authorList>
    </citation>
    <scope>NUCLEOTIDE SEQUENCE</scope>
    <source>
        <strain evidence="2">MPI-SDFR-AT-0120</strain>
    </source>
</reference>
<gene>
    <name evidence="2" type="ORF">FB567DRAFT_553664</name>
</gene>
<evidence type="ECO:0000313" key="3">
    <source>
        <dbReference type="Proteomes" id="UP000813461"/>
    </source>
</evidence>
<feature type="compositionally biased region" description="Basic and acidic residues" evidence="1">
    <location>
        <begin position="1"/>
        <end position="17"/>
    </location>
</feature>
<sequence length="235" mass="25579">MTDHYESRIFHASEHSPDLSTSKSSSKQLAHSDLPNNGNVRYPIEASDHISDDFLEIYPKERSAGNGILENMPDSTRDTHMQESSFLYSLSANAMLNEDTHDMKAQEISRILRGLHSLTGEVDHLLADQAAPTDSSASNSSATPIIGLNRDAEPVPSPKEHSRDGKYGVLDDKRTSTEKAVFCSDEARAACELTNGSVVEREGFLHAAEHDEIAETILAVAWGALTCIVFLAGAL</sequence>
<dbReference type="AlphaFoldDB" id="A0A8K0QWQ6"/>
<dbReference type="OrthoDB" id="10445499at2759"/>
<evidence type="ECO:0000256" key="1">
    <source>
        <dbReference type="SAM" id="MobiDB-lite"/>
    </source>
</evidence>
<organism evidence="2 3">
    <name type="scientific">Paraphoma chrysanthemicola</name>
    <dbReference type="NCBI Taxonomy" id="798071"/>
    <lineage>
        <taxon>Eukaryota</taxon>
        <taxon>Fungi</taxon>
        <taxon>Dikarya</taxon>
        <taxon>Ascomycota</taxon>
        <taxon>Pezizomycotina</taxon>
        <taxon>Dothideomycetes</taxon>
        <taxon>Pleosporomycetidae</taxon>
        <taxon>Pleosporales</taxon>
        <taxon>Pleosporineae</taxon>
        <taxon>Phaeosphaeriaceae</taxon>
        <taxon>Paraphoma</taxon>
    </lineage>
</organism>
<feature type="compositionally biased region" description="Basic and acidic residues" evidence="1">
    <location>
        <begin position="150"/>
        <end position="169"/>
    </location>
</feature>
<protein>
    <submittedName>
        <fullName evidence="2">Uncharacterized protein</fullName>
    </submittedName>
</protein>
<dbReference type="EMBL" id="JAGMVJ010000021">
    <property type="protein sequence ID" value="KAH7074184.1"/>
    <property type="molecule type" value="Genomic_DNA"/>
</dbReference>